<organism evidence="1 2">
    <name type="scientific">Methanococcus vannielii (strain ATCC 35089 / DSM 1224 / JCM 13029 / OCM 148 / SB)</name>
    <dbReference type="NCBI Taxonomy" id="406327"/>
    <lineage>
        <taxon>Archaea</taxon>
        <taxon>Methanobacteriati</taxon>
        <taxon>Methanobacteriota</taxon>
        <taxon>Methanomada group</taxon>
        <taxon>Methanococci</taxon>
        <taxon>Methanococcales</taxon>
        <taxon>Methanococcaceae</taxon>
        <taxon>Methanococcus</taxon>
    </lineage>
</organism>
<dbReference type="EMBL" id="CP000742">
    <property type="protein sequence ID" value="ABR54014.1"/>
    <property type="molecule type" value="Genomic_DNA"/>
</dbReference>
<keyword evidence="2" id="KW-1185">Reference proteome</keyword>
<accession>A6UNE2</accession>
<evidence type="ECO:0000313" key="1">
    <source>
        <dbReference type="EMBL" id="ABR54014.1"/>
    </source>
</evidence>
<dbReference type="GeneID" id="5325259"/>
<dbReference type="STRING" id="406327.Mevan_0100"/>
<dbReference type="RefSeq" id="WP_011971918.1">
    <property type="nucleotide sequence ID" value="NC_009634.1"/>
</dbReference>
<dbReference type="HOGENOM" id="CLU_2285097_0_0_2"/>
<dbReference type="Proteomes" id="UP000001107">
    <property type="component" value="Chromosome"/>
</dbReference>
<dbReference type="AlphaFoldDB" id="A6UNE2"/>
<protein>
    <submittedName>
        <fullName evidence="1">Uncharacterized protein</fullName>
    </submittedName>
</protein>
<dbReference type="KEGG" id="mvn:Mevan_0100"/>
<evidence type="ECO:0000313" key="2">
    <source>
        <dbReference type="Proteomes" id="UP000001107"/>
    </source>
</evidence>
<sequence length="101" mass="11839">MEKRGFCDGYHIIRNKDGSIYKIGGQEGVFLILKMFPITKKYLKENYYFNTVPQRLVSENHIKLIDKKCNKMINLLKRGTLTRNDVDLFGLEQALLESLRI</sequence>
<reference evidence="1" key="1">
    <citation type="submission" date="2007-06" db="EMBL/GenBank/DDBJ databases">
        <title>Complete sequence of Methanococcus vannielii SB.</title>
        <authorList>
            <consortium name="US DOE Joint Genome Institute"/>
            <person name="Copeland A."/>
            <person name="Lucas S."/>
            <person name="Lapidus A."/>
            <person name="Barry K."/>
            <person name="Glavina del Rio T."/>
            <person name="Dalin E."/>
            <person name="Tice H."/>
            <person name="Pitluck S."/>
            <person name="Chain P."/>
            <person name="Malfatti S."/>
            <person name="Shin M."/>
            <person name="Vergez L."/>
            <person name="Schmutz J."/>
            <person name="Larimer F."/>
            <person name="Land M."/>
            <person name="Hauser L."/>
            <person name="Kyrpides N."/>
            <person name="Anderson I."/>
            <person name="Sieprawska-Lupa M."/>
            <person name="Whitman W.B."/>
            <person name="Richardson P."/>
        </authorList>
    </citation>
    <scope>NUCLEOTIDE SEQUENCE [LARGE SCALE GENOMIC DNA]</scope>
    <source>
        <strain evidence="1">SB</strain>
    </source>
</reference>
<gene>
    <name evidence="1" type="ordered locus">Mevan_0100</name>
</gene>
<proteinExistence type="predicted"/>
<dbReference type="Gene3D" id="3.10.129.130">
    <property type="match status" value="1"/>
</dbReference>
<dbReference type="InterPro" id="IPR053735">
    <property type="entry name" value="Type_III_TA_endoRNase"/>
</dbReference>
<name>A6UNE2_METVS</name>